<dbReference type="Pfam" id="PF00041">
    <property type="entry name" value="fn3"/>
    <property type="match status" value="2"/>
</dbReference>
<dbReference type="OrthoDB" id="2486450at2"/>
<dbReference type="PROSITE" id="PS50853">
    <property type="entry name" value="FN3"/>
    <property type="match status" value="4"/>
</dbReference>
<evidence type="ECO:0000256" key="1">
    <source>
        <dbReference type="ARBA" id="ARBA00022737"/>
    </source>
</evidence>
<feature type="chain" id="PRO_5012914400" evidence="2">
    <location>
        <begin position="30"/>
        <end position="1492"/>
    </location>
</feature>
<reference evidence="5 6" key="1">
    <citation type="journal article" date="2016" name="Int. J. Syst. Evol. Microbiol.">
        <title>Paenibacillus damxungensis sp. nov., isolated from raw yak (Bos grunniens) milk.</title>
        <authorList>
            <person name="Wu Z."/>
            <person name="Gao C."/>
            <person name="Han J."/>
            <person name="Liu Z."/>
        </authorList>
    </citation>
    <scope>NUCLEOTIDE SEQUENCE [LARGE SCALE GENOMIC DNA]</scope>
    <source>
        <strain evidence="5 6">BD3526</strain>
        <plasmid evidence="5 6">unnamed1</plasmid>
    </source>
</reference>
<protein>
    <submittedName>
        <fullName evidence="5">S-layer domain-containing protein</fullName>
    </submittedName>
</protein>
<accession>A0A1X9T486</accession>
<feature type="domain" description="SLH" evidence="4">
    <location>
        <begin position="1429"/>
        <end position="1492"/>
    </location>
</feature>
<dbReference type="InterPro" id="IPR003961">
    <property type="entry name" value="FN3_dom"/>
</dbReference>
<evidence type="ECO:0000313" key="5">
    <source>
        <dbReference type="EMBL" id="ARR10748.1"/>
    </source>
</evidence>
<organism evidence="5 6">
    <name type="scientific">Paenibacillus bovis</name>
    <dbReference type="NCBI Taxonomy" id="1616788"/>
    <lineage>
        <taxon>Bacteria</taxon>
        <taxon>Bacillati</taxon>
        <taxon>Bacillota</taxon>
        <taxon>Bacilli</taxon>
        <taxon>Bacillales</taxon>
        <taxon>Paenibacillaceae</taxon>
        <taxon>Paenibacillus</taxon>
    </lineage>
</organism>
<geneLocation type="plasmid" evidence="5 6">
    <name>unnamed1</name>
</geneLocation>
<dbReference type="EMBL" id="CP021170">
    <property type="protein sequence ID" value="ARR10748.1"/>
    <property type="molecule type" value="Genomic_DNA"/>
</dbReference>
<feature type="domain" description="Fibronectin type-III" evidence="3">
    <location>
        <begin position="1005"/>
        <end position="1090"/>
    </location>
</feature>
<sequence>MRKWMNGCLAAAVLLGSLTLPISGNRVYAAEASAQDLYFEQANYGALIASGLVENPVLKTVGRGGGPTYYEYSRSIQADAAIPAPNDMGKAAYYLVVEATTSVSTDYGNATTSSNRQISVSSDGEHYNQLWQPENNGQAQVVGSPGTRTEYWVIKINGEATWPREVNAQGDEVEYRTLYTNMQKVRMNWTWNGPYSESMKSIKYRVYRKELPRQTDAPGITVNPSEDYHKGLNNTFSLSKPGYYANSGEKDSGILQYRLNGGSWNNYQEGSQVSITTEGEVKIESRLLTGGSIESLYGTAYSRQDNTPPTAPQIMNIDSNKWYTSGVPVIIHAGTDAGSGPANIRYRFSGATEQPEGYLSGTPMIANEGVTQITARTVDHVGLYSDEATAQVHIDRTPPAAVLTAPQEWANSVMISASGTDAVSGMHKIVLPNGSSYRGNSAKFQATANGTYTFGFFDVAGNSVEKSIAVSNIDDVNPVVSVSQNGAAWTGQDVPVHFTFADGQSGLNMNKLYYKVTNSPDTPDAWNPATAEETITLQQEGIWYLHLQGEDLAGNPVHFVSKPYHLQKQPATPQLQVVGTDTDEMLLKWSLPAGSAETDGYTYEVTNENTGKTWNVPYPAHELRDSSLQPGEKYRYVIVAKNHVGESIASQAVTGVTLPVAPLQASVYPKDRDYSTALISVDPVKSATGYRIVATNWGTQQVDADVTVTGDTYQDVPGLHPYAMYDFAISALNESGEGIPYHISYLSLPNQVSGFTSVQIKEDAIHLNWHTATRDTYSWSSVSEDTYYQLERNQTRIFEGLITEYEDTHLDPGKSYDYAVAAGNSSGFGTKAVLSNIWTLPAAVKQLQQKEASADRFTLSWVAPAGVTGYRAVVDDTYVIDIPERVNQYTFDGLAPGTTHAVVLSPRNPSGYGQAVSALGTTLPDIPVAGALEVKHVGEDQVTFLIHGVPGADKYRLQINHEEYVVGAGELTVSGLQGGTWYDYSFAGGNTAGYGQAAVERVLTLPAAVTGYEVGKHTPTSLVLSWQPVKGAKSYEIYTPDEELLATVTQETYRITSLQPGSSNRWMVRAVNESGAGQTSSFSWRTLPGFENEDELDWSSLVKVTHTGVHAADLSWPAVPGADRYRIYDQDHQVVGESAEPHITLSELDSAQAYSKYIVVPYNSTGEGKPMTVPTFVTKPSPDYTATYTSSRSEVSLDLQHQLDHEILVIASQGKELYRGPVKDYHAYKQDRLQPSSIYTFEIWTENEAGDRSPVVELETRTKKERETVIEQKADTPIDIETPAEPVEADLAPEVSQDNDKKDRKNFIDINRSFAKDSITRLADMGIVKGISDDLYAPKAGTTRAEFMSMLTRLAVPADQIQAAADEQLTFTDTPADRWYTPELKAAIRYGIAKGFSAEDFRPDQEIDREQAAKMLSGALYSLVAETDQMNYADASDVSVWARPEVSGLTATEIVEGYPDQTFRPHANLTRAESAAMIDRALQRGMINEPVQ</sequence>
<evidence type="ECO:0000313" key="6">
    <source>
        <dbReference type="Proteomes" id="UP000078148"/>
    </source>
</evidence>
<dbReference type="PANTHER" id="PTHR46708:SF2">
    <property type="entry name" value="FIBRONECTIN TYPE-III DOMAIN-CONTAINING PROTEIN"/>
    <property type="match status" value="1"/>
</dbReference>
<feature type="domain" description="Fibronectin type-III" evidence="3">
    <location>
        <begin position="748"/>
        <end position="842"/>
    </location>
</feature>
<dbReference type="KEGG" id="pbv:AR543_p0140"/>
<dbReference type="InterPro" id="IPR050991">
    <property type="entry name" value="ECM_Regulatory_Proteins"/>
</dbReference>
<keyword evidence="2" id="KW-0732">Signal</keyword>
<feature type="signal peptide" evidence="2">
    <location>
        <begin position="1"/>
        <end position="29"/>
    </location>
</feature>
<dbReference type="RefSeq" id="WP_087071449.1">
    <property type="nucleotide sequence ID" value="NZ_CP021170.1"/>
</dbReference>
<dbReference type="InterPro" id="IPR036116">
    <property type="entry name" value="FN3_sf"/>
</dbReference>
<dbReference type="SMART" id="SM00060">
    <property type="entry name" value="FN3"/>
    <property type="match status" value="7"/>
</dbReference>
<keyword evidence="5" id="KW-0614">Plasmid</keyword>
<keyword evidence="1" id="KW-0677">Repeat</keyword>
<dbReference type="InterPro" id="IPR013783">
    <property type="entry name" value="Ig-like_fold"/>
</dbReference>
<feature type="domain" description="SLH" evidence="4">
    <location>
        <begin position="1302"/>
        <end position="1365"/>
    </location>
</feature>
<dbReference type="SUPFAM" id="SSF49265">
    <property type="entry name" value="Fibronectin type III"/>
    <property type="match status" value="4"/>
</dbReference>
<dbReference type="CDD" id="cd00063">
    <property type="entry name" value="FN3"/>
    <property type="match status" value="4"/>
</dbReference>
<feature type="domain" description="Fibronectin type-III" evidence="3">
    <location>
        <begin position="843"/>
        <end position="926"/>
    </location>
</feature>
<dbReference type="PROSITE" id="PS51272">
    <property type="entry name" value="SLH"/>
    <property type="match status" value="3"/>
</dbReference>
<dbReference type="Pfam" id="PF00395">
    <property type="entry name" value="SLH"/>
    <property type="match status" value="3"/>
</dbReference>
<evidence type="ECO:0000259" key="3">
    <source>
        <dbReference type="PROSITE" id="PS50853"/>
    </source>
</evidence>
<dbReference type="Proteomes" id="UP000078148">
    <property type="component" value="Plasmid unnamed1"/>
</dbReference>
<feature type="domain" description="SLH" evidence="4">
    <location>
        <begin position="1367"/>
        <end position="1428"/>
    </location>
</feature>
<evidence type="ECO:0000259" key="4">
    <source>
        <dbReference type="PROSITE" id="PS51272"/>
    </source>
</evidence>
<dbReference type="Gene3D" id="2.60.40.10">
    <property type="entry name" value="Immunoglobulins"/>
    <property type="match status" value="5"/>
</dbReference>
<proteinExistence type="predicted"/>
<dbReference type="PANTHER" id="PTHR46708">
    <property type="entry name" value="TENASCIN"/>
    <property type="match status" value="1"/>
</dbReference>
<gene>
    <name evidence="5" type="ORF">AR543_p0140</name>
</gene>
<dbReference type="InterPro" id="IPR001119">
    <property type="entry name" value="SLH_dom"/>
</dbReference>
<name>A0A1X9T486_9BACL</name>
<keyword evidence="6" id="KW-1185">Reference proteome</keyword>
<feature type="domain" description="Fibronectin type-III" evidence="3">
    <location>
        <begin position="569"/>
        <end position="660"/>
    </location>
</feature>
<evidence type="ECO:0000256" key="2">
    <source>
        <dbReference type="SAM" id="SignalP"/>
    </source>
</evidence>